<dbReference type="InterPro" id="IPR028073">
    <property type="entry name" value="PHTB1_N_dom"/>
</dbReference>
<evidence type="ECO:0000313" key="5">
    <source>
        <dbReference type="Proteomes" id="UP000499080"/>
    </source>
</evidence>
<keyword evidence="5" id="KW-1185">Reference proteome</keyword>
<accession>A0A4Y2QL94</accession>
<dbReference type="GO" id="GO:0034464">
    <property type="term" value="C:BBSome"/>
    <property type="evidence" value="ECO:0007669"/>
    <property type="project" value="InterPro"/>
</dbReference>
<evidence type="ECO:0000313" key="3">
    <source>
        <dbReference type="EMBL" id="GBN64169.1"/>
    </source>
</evidence>
<feature type="domain" description="PTHB1 N-terminal" evidence="1">
    <location>
        <begin position="92"/>
        <end position="245"/>
    </location>
</feature>
<proteinExistence type="predicted"/>
<dbReference type="OrthoDB" id="6424092at2759"/>
<gene>
    <name evidence="2" type="primary">bbs9_1</name>
    <name evidence="4" type="synonym">bbs9_0</name>
    <name evidence="3" type="synonym">bbs9_2</name>
    <name evidence="2" type="ORF">AVEN_102728_1</name>
    <name evidence="4" type="ORF">AVEN_253414_1</name>
    <name evidence="3" type="ORF">AVEN_34083_1</name>
</gene>
<dbReference type="EMBL" id="BGPR01015231">
    <property type="protein sequence ID" value="GBN68495.1"/>
    <property type="molecule type" value="Genomic_DNA"/>
</dbReference>
<dbReference type="GO" id="GO:0060271">
    <property type="term" value="P:cilium assembly"/>
    <property type="evidence" value="ECO:0007669"/>
    <property type="project" value="TreeGrafter"/>
</dbReference>
<dbReference type="GO" id="GO:0016020">
    <property type="term" value="C:membrane"/>
    <property type="evidence" value="ECO:0007669"/>
    <property type="project" value="TreeGrafter"/>
</dbReference>
<evidence type="ECO:0000313" key="2">
    <source>
        <dbReference type="EMBL" id="GBN64060.1"/>
    </source>
</evidence>
<dbReference type="AlphaFoldDB" id="A0A4Y2QL94"/>
<dbReference type="EMBL" id="BGPR01014176">
    <property type="protein sequence ID" value="GBN64060.1"/>
    <property type="molecule type" value="Genomic_DNA"/>
</dbReference>
<dbReference type="PANTHER" id="PTHR20991">
    <property type="entry name" value="PARATHYROID HORMONE-RESPONSIVE B1 GENE"/>
    <property type="match status" value="1"/>
</dbReference>
<feature type="domain" description="PTHB1 N-terminal" evidence="1">
    <location>
        <begin position="1"/>
        <end position="91"/>
    </location>
</feature>
<comment type="caution">
    <text evidence="2">The sequence shown here is derived from an EMBL/GenBank/DDBJ whole genome shotgun (WGS) entry which is preliminary data.</text>
</comment>
<sequence>MSLFKACDWWSTTCGADEEFDKGCLAVANIDNNSDNLDKIITGSHSGVLRIYKPLPIKQEDGTYSSFRPDDLLLETQLKNPIIHLGVGVLSSFQSLASASDDNTENENIGFKGKRVAPEWTYILADSAMDIIMVDDKTSPTVAILGEKFVTGLNSHGSIKFSKKLSFMPRCFTCYREEHHGFLIILVVTANQTLLIYHETQLKWAVQLMFPPICITRASFTDIRGILTLLSEEGSLACCYLGTQPSLFVSPLSEPQEIDFKVAEQEMERLKKVIKSSNQ</sequence>
<dbReference type="Pfam" id="PF14727">
    <property type="entry name" value="PHTB1_N"/>
    <property type="match status" value="2"/>
</dbReference>
<reference evidence="2 5" key="1">
    <citation type="journal article" date="2019" name="Sci. Rep.">
        <title>Orb-weaving spider Araneus ventricosus genome elucidates the spidroin gene catalogue.</title>
        <authorList>
            <person name="Kono N."/>
            <person name="Nakamura H."/>
            <person name="Ohtoshi R."/>
            <person name="Moran D.A.P."/>
            <person name="Shinohara A."/>
            <person name="Yoshida Y."/>
            <person name="Fujiwara M."/>
            <person name="Mori M."/>
            <person name="Tomita M."/>
            <person name="Arakawa K."/>
        </authorList>
    </citation>
    <scope>NUCLEOTIDE SEQUENCE [LARGE SCALE GENOMIC DNA]</scope>
</reference>
<organism evidence="2 5">
    <name type="scientific">Araneus ventricosus</name>
    <name type="common">Orbweaver spider</name>
    <name type="synonym">Epeira ventricosa</name>
    <dbReference type="NCBI Taxonomy" id="182803"/>
    <lineage>
        <taxon>Eukaryota</taxon>
        <taxon>Metazoa</taxon>
        <taxon>Ecdysozoa</taxon>
        <taxon>Arthropoda</taxon>
        <taxon>Chelicerata</taxon>
        <taxon>Arachnida</taxon>
        <taxon>Araneae</taxon>
        <taxon>Araneomorphae</taxon>
        <taxon>Entelegynae</taxon>
        <taxon>Araneoidea</taxon>
        <taxon>Araneidae</taxon>
        <taxon>Araneus</taxon>
    </lineage>
</organism>
<feature type="non-terminal residue" evidence="2">
    <location>
        <position position="279"/>
    </location>
</feature>
<evidence type="ECO:0000259" key="1">
    <source>
        <dbReference type="Pfam" id="PF14727"/>
    </source>
</evidence>
<dbReference type="InterPro" id="IPR026511">
    <property type="entry name" value="PTHB1"/>
</dbReference>
<evidence type="ECO:0000313" key="4">
    <source>
        <dbReference type="EMBL" id="GBN68495.1"/>
    </source>
</evidence>
<name>A0A4Y2QL94_ARAVE</name>
<dbReference type="PANTHER" id="PTHR20991:SF0">
    <property type="entry name" value="PROTEIN PTHB1"/>
    <property type="match status" value="1"/>
</dbReference>
<dbReference type="EMBL" id="BGPR01014200">
    <property type="protein sequence ID" value="GBN64169.1"/>
    <property type="molecule type" value="Genomic_DNA"/>
</dbReference>
<protein>
    <submittedName>
        <fullName evidence="2">Protein PTHB1</fullName>
    </submittedName>
</protein>
<dbReference type="Proteomes" id="UP000499080">
    <property type="component" value="Unassembled WGS sequence"/>
</dbReference>